<name>A0AAW0P5G0_9GOBI</name>
<gene>
    <name evidence="2" type="ORF">WMY93_011243</name>
</gene>
<keyword evidence="3" id="KW-1185">Reference proteome</keyword>
<dbReference type="Proteomes" id="UP001460270">
    <property type="component" value="Unassembled WGS sequence"/>
</dbReference>
<organism evidence="2 3">
    <name type="scientific">Mugilogobius chulae</name>
    <name type="common">yellowstripe goby</name>
    <dbReference type="NCBI Taxonomy" id="88201"/>
    <lineage>
        <taxon>Eukaryota</taxon>
        <taxon>Metazoa</taxon>
        <taxon>Chordata</taxon>
        <taxon>Craniata</taxon>
        <taxon>Vertebrata</taxon>
        <taxon>Euteleostomi</taxon>
        <taxon>Actinopterygii</taxon>
        <taxon>Neopterygii</taxon>
        <taxon>Teleostei</taxon>
        <taxon>Neoteleostei</taxon>
        <taxon>Acanthomorphata</taxon>
        <taxon>Gobiaria</taxon>
        <taxon>Gobiiformes</taxon>
        <taxon>Gobioidei</taxon>
        <taxon>Gobiidae</taxon>
        <taxon>Gobionellinae</taxon>
        <taxon>Mugilogobius</taxon>
    </lineage>
</organism>
<evidence type="ECO:0000313" key="2">
    <source>
        <dbReference type="EMBL" id="KAK7915482.1"/>
    </source>
</evidence>
<evidence type="ECO:0000313" key="3">
    <source>
        <dbReference type="Proteomes" id="UP001460270"/>
    </source>
</evidence>
<evidence type="ECO:0000256" key="1">
    <source>
        <dbReference type="SAM" id="MobiDB-lite"/>
    </source>
</evidence>
<dbReference type="EMBL" id="JBBPFD010000008">
    <property type="protein sequence ID" value="KAK7915482.1"/>
    <property type="molecule type" value="Genomic_DNA"/>
</dbReference>
<comment type="caution">
    <text evidence="2">The sequence shown here is derived from an EMBL/GenBank/DDBJ whole genome shotgun (WGS) entry which is preliminary data.</text>
</comment>
<accession>A0AAW0P5G0</accession>
<reference evidence="3" key="1">
    <citation type="submission" date="2024-04" db="EMBL/GenBank/DDBJ databases">
        <title>Salinicola lusitanus LLJ914,a marine bacterium isolated from the Okinawa Trough.</title>
        <authorList>
            <person name="Li J."/>
        </authorList>
    </citation>
    <scope>NUCLEOTIDE SEQUENCE [LARGE SCALE GENOMIC DNA]</scope>
</reference>
<sequence>MSMHRSSIYQCQMLQLILHVIDAVKNGFRLCAVQTYALASDPFSCCESLCLALTFLRRSILRAQQYHFTNPVGFSVPRRFPSTDLTLRFHLKSSKSPASPDFKPLSRTTAAAP</sequence>
<dbReference type="AlphaFoldDB" id="A0AAW0P5G0"/>
<feature type="region of interest" description="Disordered" evidence="1">
    <location>
        <begin position="92"/>
        <end position="113"/>
    </location>
</feature>
<protein>
    <submittedName>
        <fullName evidence="2">Uncharacterized protein</fullName>
    </submittedName>
</protein>
<proteinExistence type="predicted"/>